<keyword evidence="5" id="KW-1185">Reference proteome</keyword>
<feature type="compositionally biased region" description="Basic and acidic residues" evidence="3">
    <location>
        <begin position="789"/>
        <end position="805"/>
    </location>
</feature>
<evidence type="ECO:0000313" key="4">
    <source>
        <dbReference type="EMBL" id="GIQ83805.1"/>
    </source>
</evidence>
<feature type="coiled-coil region" evidence="2">
    <location>
        <begin position="701"/>
        <end position="728"/>
    </location>
</feature>
<feature type="compositionally biased region" description="Basic and acidic residues" evidence="3">
    <location>
        <begin position="90"/>
        <end position="101"/>
    </location>
</feature>
<feature type="non-terminal residue" evidence="4">
    <location>
        <position position="1"/>
    </location>
</feature>
<comment type="caution">
    <text evidence="4">The sequence shown here is derived from an EMBL/GenBank/DDBJ whole genome shotgun (WGS) entry which is preliminary data.</text>
</comment>
<feature type="region of interest" description="Disordered" evidence="3">
    <location>
        <begin position="19"/>
        <end position="162"/>
    </location>
</feature>
<dbReference type="InterPro" id="IPR029417">
    <property type="entry name" value="FAM227"/>
</dbReference>
<evidence type="ECO:0000256" key="2">
    <source>
        <dbReference type="SAM" id="Coils"/>
    </source>
</evidence>
<feature type="region of interest" description="Disordered" evidence="3">
    <location>
        <begin position="310"/>
        <end position="361"/>
    </location>
</feature>
<organism evidence="4 5">
    <name type="scientific">Kipferlia bialata</name>
    <dbReference type="NCBI Taxonomy" id="797122"/>
    <lineage>
        <taxon>Eukaryota</taxon>
        <taxon>Metamonada</taxon>
        <taxon>Carpediemonas-like organisms</taxon>
        <taxon>Kipferlia</taxon>
    </lineage>
</organism>
<evidence type="ECO:0000256" key="3">
    <source>
        <dbReference type="SAM" id="MobiDB-lite"/>
    </source>
</evidence>
<reference evidence="4 5" key="1">
    <citation type="journal article" date="2018" name="PLoS ONE">
        <title>The draft genome of Kipferlia bialata reveals reductive genome evolution in fornicate parasites.</title>
        <authorList>
            <person name="Tanifuji G."/>
            <person name="Takabayashi S."/>
            <person name="Kume K."/>
            <person name="Takagi M."/>
            <person name="Nakayama T."/>
            <person name="Kamikawa R."/>
            <person name="Inagaki Y."/>
            <person name="Hashimoto T."/>
        </authorList>
    </citation>
    <scope>NUCLEOTIDE SEQUENCE [LARGE SCALE GENOMIC DNA]</scope>
    <source>
        <strain evidence="4">NY0173</strain>
    </source>
</reference>
<dbReference type="Proteomes" id="UP000265618">
    <property type="component" value="Unassembled WGS sequence"/>
</dbReference>
<gene>
    <name evidence="4" type="ORF">KIPB_005178</name>
</gene>
<name>A0A9K3GIQ8_9EUKA</name>
<proteinExistence type="inferred from homology"/>
<feature type="region of interest" description="Disordered" evidence="3">
    <location>
        <begin position="954"/>
        <end position="980"/>
    </location>
</feature>
<feature type="compositionally biased region" description="Basic and acidic residues" evidence="3">
    <location>
        <begin position="33"/>
        <end position="57"/>
    </location>
</feature>
<accession>A0A9K3GIQ8</accession>
<sequence>SECQTESEEEMDYEDMVAELAPNAEPVVSPRTLMEREKERERQRELRSLPRDYRAVDDSALNNPLAPVTSKLDSLLPPEDSPQTQAMSLLHRERERERKEGLAGSRSRGAFGSRSPSGMSLARSSMSMLRTPTAGDATDDEEGYQEGEEGDSTPRPPTCISGEDGSLSAQELLRNQIAFLFTRIQQSLPMSELKDHIFELMPYVVASAICRAFKLWFPAFVSVFSGEFNHCVYENIVYAISGMTMYPDVLARRRRLYWARGETHVMEGLVGETIPVVTGNNVSQDMYSKGYIFQQFVLFPEEGDFRESLRGESRRVQQTKGKPTDMASLQRGLTTLSSLKKGSQGDEGEGEGGESGKDGDKQVVSLANTQLAKEEDPGALAHLRLVNLTPVAAPQLKGGERLNKQQQEVAKFETTQTRDEDVLHTILQGIGAELAQQGALSRQTRDASMQSGSQHLLEERRHKAGAVRHGLGLTSLSATTVGGHYQTQEALSLHSTTPLSRHFAKITHSRALVQTRVQPTSVTTNLGRSATVKNTTRRMKGDSTPGGNTDPQTKGARLVRVPRTRADCWEFNDLSRRDKALLKRELGEAFWGPQVSAAAKAAQVEVHNLQAPVRTSTLRPDRPYEAKKKDILTHHHAMQRVHQQNMHELERQRKASSDQGIRLIVASALVEKHNTGVQVTSVLENNSTLASSQRAGAPQVRTLIHARRERLTRRLKRLESKTESEARSAAVLSGEREVERISFIDMLASVDKEVSETDAAETARTISEGMGSGRGDGATDAKTALISTLRDRERDREGVSARESARSNGTQSALAIPSLSALSEAVSPKRLDFVPAAQSKLRERELARQREREAAEAAEQEMDVDDLDMFDGVPSYTESARIAAEERERERMGLKTPTLKRELSFVHPSSYTRVSQSLVESKLSSVDARLRRTSGLALANSSLQKSAFRSASVLGGRGASRGGMRSRGAMSPSPLNVTDRLSGETDIDAIQRRSKGVLPPIGGGFDDVLARY</sequence>
<comment type="similarity">
    <text evidence="1">Belongs to the FAM227 family.</text>
</comment>
<feature type="region of interest" description="Disordered" evidence="3">
    <location>
        <begin position="789"/>
        <end position="812"/>
    </location>
</feature>
<dbReference type="OrthoDB" id="10253089at2759"/>
<evidence type="ECO:0000256" key="1">
    <source>
        <dbReference type="ARBA" id="ARBA00008666"/>
    </source>
</evidence>
<dbReference type="Pfam" id="PF14922">
    <property type="entry name" value="FWWh"/>
    <property type="match status" value="1"/>
</dbReference>
<feature type="compositionally biased region" description="Low complexity" evidence="3">
    <location>
        <begin position="962"/>
        <end position="971"/>
    </location>
</feature>
<feature type="compositionally biased region" description="Low complexity" evidence="3">
    <location>
        <begin position="102"/>
        <end position="130"/>
    </location>
</feature>
<dbReference type="AlphaFoldDB" id="A0A9K3GIQ8"/>
<keyword evidence="2" id="KW-0175">Coiled coil</keyword>
<protein>
    <submittedName>
        <fullName evidence="4">FAM227 protein</fullName>
    </submittedName>
</protein>
<dbReference type="EMBL" id="BDIP01001188">
    <property type="protein sequence ID" value="GIQ83805.1"/>
    <property type="molecule type" value="Genomic_DNA"/>
</dbReference>
<feature type="compositionally biased region" description="Acidic residues" evidence="3">
    <location>
        <begin position="137"/>
        <end position="151"/>
    </location>
</feature>
<evidence type="ECO:0000313" key="5">
    <source>
        <dbReference type="Proteomes" id="UP000265618"/>
    </source>
</evidence>